<dbReference type="SUPFAM" id="SSF48264">
    <property type="entry name" value="Cytochrome P450"/>
    <property type="match status" value="1"/>
</dbReference>
<keyword evidence="4 7" id="KW-0560">Oxidoreductase</keyword>
<feature type="transmembrane region" description="Helical" evidence="8">
    <location>
        <begin position="29"/>
        <end position="49"/>
    </location>
</feature>
<evidence type="ECO:0000256" key="2">
    <source>
        <dbReference type="ARBA" id="ARBA00010617"/>
    </source>
</evidence>
<dbReference type="Proteomes" id="UP000028545">
    <property type="component" value="Unassembled WGS sequence"/>
</dbReference>
<name>A0A084G986_PSEDA</name>
<dbReference type="GO" id="GO:0020037">
    <property type="term" value="F:heme binding"/>
    <property type="evidence" value="ECO:0007669"/>
    <property type="project" value="InterPro"/>
</dbReference>
<keyword evidence="7" id="KW-0503">Monooxygenase</keyword>
<organism evidence="9 10">
    <name type="scientific">Pseudallescheria apiosperma</name>
    <name type="common">Scedosporium apiospermum</name>
    <dbReference type="NCBI Taxonomy" id="563466"/>
    <lineage>
        <taxon>Eukaryota</taxon>
        <taxon>Fungi</taxon>
        <taxon>Dikarya</taxon>
        <taxon>Ascomycota</taxon>
        <taxon>Pezizomycotina</taxon>
        <taxon>Sordariomycetes</taxon>
        <taxon>Hypocreomycetidae</taxon>
        <taxon>Microascales</taxon>
        <taxon>Microascaceae</taxon>
        <taxon>Scedosporium</taxon>
    </lineage>
</organism>
<dbReference type="GO" id="GO:0004497">
    <property type="term" value="F:monooxygenase activity"/>
    <property type="evidence" value="ECO:0007669"/>
    <property type="project" value="UniProtKB-KW"/>
</dbReference>
<dbReference type="InterPro" id="IPR002401">
    <property type="entry name" value="Cyt_P450_E_grp-I"/>
</dbReference>
<dbReference type="OrthoDB" id="1844152at2759"/>
<dbReference type="EMBL" id="JOWA01000090">
    <property type="protein sequence ID" value="KEZ43898.1"/>
    <property type="molecule type" value="Genomic_DNA"/>
</dbReference>
<dbReference type="InterPro" id="IPR001128">
    <property type="entry name" value="Cyt_P450"/>
</dbReference>
<evidence type="ECO:0000256" key="6">
    <source>
        <dbReference type="PIRSR" id="PIRSR602401-1"/>
    </source>
</evidence>
<reference evidence="9 10" key="1">
    <citation type="journal article" date="2014" name="Genome Announc.">
        <title>Draft genome sequence of the pathogenic fungus Scedosporium apiospermum.</title>
        <authorList>
            <person name="Vandeputte P."/>
            <person name="Ghamrawi S."/>
            <person name="Rechenmann M."/>
            <person name="Iltis A."/>
            <person name="Giraud S."/>
            <person name="Fleury M."/>
            <person name="Thornton C."/>
            <person name="Delhaes L."/>
            <person name="Meyer W."/>
            <person name="Papon N."/>
            <person name="Bouchara J.P."/>
        </authorList>
    </citation>
    <scope>NUCLEOTIDE SEQUENCE [LARGE SCALE GENOMIC DNA]</scope>
    <source>
        <strain evidence="9 10">IHEM 14462</strain>
    </source>
</reference>
<evidence type="ECO:0000313" key="10">
    <source>
        <dbReference type="Proteomes" id="UP000028545"/>
    </source>
</evidence>
<dbReference type="PRINTS" id="PR00463">
    <property type="entry name" value="EP450I"/>
</dbReference>
<dbReference type="PROSITE" id="PS00086">
    <property type="entry name" value="CYTOCHROME_P450"/>
    <property type="match status" value="1"/>
</dbReference>
<dbReference type="InterPro" id="IPR036396">
    <property type="entry name" value="Cyt_P450_sf"/>
</dbReference>
<evidence type="ECO:0000256" key="8">
    <source>
        <dbReference type="SAM" id="Phobius"/>
    </source>
</evidence>
<sequence>MALLSTNTLKSVVSKLASELRRLDSESPATSIVVSITAVVVTVSFVRWFRRKKLKVKILLAEEIRSSRERALEYCYRPRELMLKGYDKYADEVYGMDTRDGIKVDMQVDYTYFGGPPEYVIHAIKANLTASLPAFTPIWNQMTRANMPKIVGEYKDWTPVAIHDKILKLIGTNNARVFLGTSACADEEWVDASTGYVLAVFDTIRALKEWPPWMRPFVYRFLPERAAINGQWVKGRERVRECMQERKRKGWNIDSPATMLDYLSSGKDAHMEDDLEKQVLFQMTLVAVGTVTTFASTVQALYDLVMHPEYIPILREEVESVPVDENGMFTKQAIPAMQKLDSFIKGSQRLAAADLSTFQRAATADMTLPDGTFIPKGTKLEVNTYSIHHDNSHYENASTFDGLRFYKKRQVTGHENKYLYISVGKDDLSFGYGRHACPGRYLGHLNIKLAMAEFLRKYDFKQAGPEAPTNHAFEALVSPDSEFKILMRNRNQA</sequence>
<gene>
    <name evidence="9" type="ORF">SAPIO_CDS4074</name>
</gene>
<comment type="similarity">
    <text evidence="2 7">Belongs to the cytochrome P450 family.</text>
</comment>
<keyword evidence="6 7" id="KW-0349">Heme</keyword>
<dbReference type="KEGG" id="sapo:SAPIO_CDS4074"/>
<dbReference type="Gene3D" id="1.10.630.10">
    <property type="entry name" value="Cytochrome P450"/>
    <property type="match status" value="1"/>
</dbReference>
<protein>
    <recommendedName>
        <fullName evidence="11">Cytochrome P450</fullName>
    </recommendedName>
</protein>
<keyword evidence="3 6" id="KW-0479">Metal-binding</keyword>
<feature type="binding site" description="axial binding residue" evidence="6">
    <location>
        <position position="437"/>
    </location>
    <ligand>
        <name>heme</name>
        <dbReference type="ChEBI" id="CHEBI:30413"/>
    </ligand>
    <ligandPart>
        <name>Fe</name>
        <dbReference type="ChEBI" id="CHEBI:18248"/>
    </ligandPart>
</feature>
<evidence type="ECO:0000256" key="3">
    <source>
        <dbReference type="ARBA" id="ARBA00022723"/>
    </source>
</evidence>
<evidence type="ECO:0000313" key="9">
    <source>
        <dbReference type="EMBL" id="KEZ43898.1"/>
    </source>
</evidence>
<evidence type="ECO:0008006" key="11">
    <source>
        <dbReference type="Google" id="ProtNLM"/>
    </source>
</evidence>
<comment type="cofactor">
    <cofactor evidence="1 6">
        <name>heme</name>
        <dbReference type="ChEBI" id="CHEBI:30413"/>
    </cofactor>
</comment>
<evidence type="ECO:0000256" key="5">
    <source>
        <dbReference type="ARBA" id="ARBA00023004"/>
    </source>
</evidence>
<evidence type="ECO:0000256" key="7">
    <source>
        <dbReference type="RuleBase" id="RU000461"/>
    </source>
</evidence>
<dbReference type="RefSeq" id="XP_016643697.1">
    <property type="nucleotide sequence ID" value="XM_016786721.1"/>
</dbReference>
<keyword evidence="10" id="KW-1185">Reference proteome</keyword>
<dbReference type="GeneID" id="27723146"/>
<accession>A0A084G986</accession>
<evidence type="ECO:0000256" key="4">
    <source>
        <dbReference type="ARBA" id="ARBA00023002"/>
    </source>
</evidence>
<comment type="caution">
    <text evidence="9">The sequence shown here is derived from an EMBL/GenBank/DDBJ whole genome shotgun (WGS) entry which is preliminary data.</text>
</comment>
<dbReference type="GO" id="GO:0005506">
    <property type="term" value="F:iron ion binding"/>
    <property type="evidence" value="ECO:0007669"/>
    <property type="project" value="InterPro"/>
</dbReference>
<dbReference type="PANTHER" id="PTHR46206:SF7">
    <property type="entry name" value="P450, PUTATIVE (EUROFUNG)-RELATED"/>
    <property type="match status" value="1"/>
</dbReference>
<dbReference type="VEuPathDB" id="FungiDB:SAPIO_CDS4074"/>
<dbReference type="OMA" id="LACFDCI"/>
<dbReference type="AlphaFoldDB" id="A0A084G986"/>
<dbReference type="InterPro" id="IPR017972">
    <property type="entry name" value="Cyt_P450_CS"/>
</dbReference>
<dbReference type="PANTHER" id="PTHR46206">
    <property type="entry name" value="CYTOCHROME P450"/>
    <property type="match status" value="1"/>
</dbReference>
<dbReference type="HOGENOM" id="CLU_022195_0_0_1"/>
<keyword evidence="5 6" id="KW-0408">Iron</keyword>
<keyword evidence="8" id="KW-0472">Membrane</keyword>
<proteinExistence type="inferred from homology"/>
<dbReference type="Pfam" id="PF00067">
    <property type="entry name" value="p450"/>
    <property type="match status" value="1"/>
</dbReference>
<keyword evidence="8" id="KW-0812">Transmembrane</keyword>
<keyword evidence="8" id="KW-1133">Transmembrane helix</keyword>
<evidence type="ECO:0000256" key="1">
    <source>
        <dbReference type="ARBA" id="ARBA00001971"/>
    </source>
</evidence>
<dbReference type="CDD" id="cd11041">
    <property type="entry name" value="CYP503A1-like"/>
    <property type="match status" value="1"/>
</dbReference>
<dbReference type="GO" id="GO:0016705">
    <property type="term" value="F:oxidoreductase activity, acting on paired donors, with incorporation or reduction of molecular oxygen"/>
    <property type="evidence" value="ECO:0007669"/>
    <property type="project" value="InterPro"/>
</dbReference>